<dbReference type="Pfam" id="PF07645">
    <property type="entry name" value="EGF_CA"/>
    <property type="match status" value="1"/>
</dbReference>
<dbReference type="Pfam" id="PF14670">
    <property type="entry name" value="FXa_inhibition"/>
    <property type="match status" value="1"/>
</dbReference>
<sequence length="77" mass="8281">ILTYDGKTCEDIDECVANNAGCEHVCNNEAGGYSCSCEGGFLLAPDKHSCYDVNECLINNGECAQLCKNEEGGHRCE</sequence>
<evidence type="ECO:0000313" key="10">
    <source>
        <dbReference type="WBParaSite" id="PgR009X_g173_t01"/>
    </source>
</evidence>
<keyword evidence="4" id="KW-0732">Signal</keyword>
<dbReference type="PROSITE" id="PS01187">
    <property type="entry name" value="EGF_CA"/>
    <property type="match status" value="1"/>
</dbReference>
<evidence type="ECO:0000256" key="2">
    <source>
        <dbReference type="ARBA" id="ARBA00022525"/>
    </source>
</evidence>
<organism evidence="9 10">
    <name type="scientific">Parascaris univalens</name>
    <name type="common">Nematode worm</name>
    <dbReference type="NCBI Taxonomy" id="6257"/>
    <lineage>
        <taxon>Eukaryota</taxon>
        <taxon>Metazoa</taxon>
        <taxon>Ecdysozoa</taxon>
        <taxon>Nematoda</taxon>
        <taxon>Chromadorea</taxon>
        <taxon>Rhabditida</taxon>
        <taxon>Spirurina</taxon>
        <taxon>Ascaridomorpha</taxon>
        <taxon>Ascaridoidea</taxon>
        <taxon>Ascarididae</taxon>
        <taxon>Parascaris</taxon>
    </lineage>
</organism>
<dbReference type="AlphaFoldDB" id="A0A915AMY7"/>
<dbReference type="GO" id="GO:0005509">
    <property type="term" value="F:calcium ion binding"/>
    <property type="evidence" value="ECO:0007669"/>
    <property type="project" value="InterPro"/>
</dbReference>
<dbReference type="Gene3D" id="2.10.25.10">
    <property type="entry name" value="Laminin"/>
    <property type="match status" value="2"/>
</dbReference>
<reference evidence="10" key="1">
    <citation type="submission" date="2022-11" db="UniProtKB">
        <authorList>
            <consortium name="WormBaseParasite"/>
        </authorList>
    </citation>
    <scope>IDENTIFICATION</scope>
</reference>
<accession>A0A915AMY7</accession>
<evidence type="ECO:0000256" key="6">
    <source>
        <dbReference type="ARBA" id="ARBA00023157"/>
    </source>
</evidence>
<keyword evidence="9" id="KW-1185">Reference proteome</keyword>
<proteinExistence type="predicted"/>
<keyword evidence="2" id="KW-0964">Secreted</keyword>
<feature type="domain" description="EGF-like calcium-binding" evidence="8">
    <location>
        <begin position="11"/>
        <end position="51"/>
    </location>
</feature>
<evidence type="ECO:0000256" key="1">
    <source>
        <dbReference type="ARBA" id="ARBA00004613"/>
    </source>
</evidence>
<dbReference type="InterPro" id="IPR049883">
    <property type="entry name" value="NOTCH1_EGF-like"/>
</dbReference>
<dbReference type="InterPro" id="IPR001881">
    <property type="entry name" value="EGF-like_Ca-bd_dom"/>
</dbReference>
<evidence type="ECO:0000256" key="7">
    <source>
        <dbReference type="ARBA" id="ARBA00023180"/>
    </source>
</evidence>
<keyword evidence="3" id="KW-0245">EGF-like domain</keyword>
<evidence type="ECO:0000313" key="9">
    <source>
        <dbReference type="Proteomes" id="UP000887569"/>
    </source>
</evidence>
<dbReference type="PANTHER" id="PTHR47333">
    <property type="entry name" value="VON WILLEBRAND FACTOR C AND EGF DOMAIN-CONTAINING PROTEIN"/>
    <property type="match status" value="1"/>
</dbReference>
<keyword evidence="5" id="KW-0677">Repeat</keyword>
<dbReference type="WBParaSite" id="PgR009X_g173_t01">
    <property type="protein sequence ID" value="PgR009X_g173_t01"/>
    <property type="gene ID" value="PgR009X_g173"/>
</dbReference>
<protein>
    <submittedName>
        <fullName evidence="10">EGF-like calcium-binding domain-containing protein</fullName>
    </submittedName>
</protein>
<evidence type="ECO:0000256" key="3">
    <source>
        <dbReference type="ARBA" id="ARBA00022536"/>
    </source>
</evidence>
<keyword evidence="6" id="KW-1015">Disulfide bond</keyword>
<dbReference type="FunFam" id="2.10.25.10:FF:000240">
    <property type="entry name" value="Vitamin K-dependent protein S"/>
    <property type="match status" value="1"/>
</dbReference>
<dbReference type="GO" id="GO:0005576">
    <property type="term" value="C:extracellular region"/>
    <property type="evidence" value="ECO:0007669"/>
    <property type="project" value="UniProtKB-SubCell"/>
</dbReference>
<evidence type="ECO:0000256" key="4">
    <source>
        <dbReference type="ARBA" id="ARBA00022729"/>
    </source>
</evidence>
<dbReference type="InterPro" id="IPR052080">
    <property type="entry name" value="vWF_C/EGF_Fibrillin"/>
</dbReference>
<evidence type="ECO:0000256" key="5">
    <source>
        <dbReference type="ARBA" id="ARBA00022737"/>
    </source>
</evidence>
<dbReference type="SUPFAM" id="SSF57196">
    <property type="entry name" value="EGF/Laminin"/>
    <property type="match status" value="2"/>
</dbReference>
<name>A0A915AMY7_PARUN</name>
<dbReference type="SMART" id="SM00179">
    <property type="entry name" value="EGF_CA"/>
    <property type="match status" value="1"/>
</dbReference>
<evidence type="ECO:0000259" key="8">
    <source>
        <dbReference type="SMART" id="SM00179"/>
    </source>
</evidence>
<keyword evidence="7" id="KW-0325">Glycoprotein</keyword>
<dbReference type="PANTHER" id="PTHR47333:SF4">
    <property type="entry name" value="EGF-LIKE DOMAIN-CONTAINING PROTEIN"/>
    <property type="match status" value="1"/>
</dbReference>
<dbReference type="InterPro" id="IPR018097">
    <property type="entry name" value="EGF_Ca-bd_CS"/>
</dbReference>
<comment type="subcellular location">
    <subcellularLocation>
        <location evidence="1">Secreted</location>
    </subcellularLocation>
</comment>
<dbReference type="Proteomes" id="UP000887569">
    <property type="component" value="Unplaced"/>
</dbReference>